<evidence type="ECO:0000313" key="3">
    <source>
        <dbReference type="EMBL" id="ABS61088.1"/>
    </source>
</evidence>
<dbReference type="HOGENOM" id="CLU_789286_0_0_0"/>
<evidence type="ECO:0000259" key="2">
    <source>
        <dbReference type="Pfam" id="PF02018"/>
    </source>
</evidence>
<dbReference type="eggNOG" id="COG2273">
    <property type="taxonomic scope" value="Bacteria"/>
</dbReference>
<feature type="domain" description="CBM-cenC" evidence="2">
    <location>
        <begin position="195"/>
        <end position="333"/>
    </location>
</feature>
<gene>
    <name evidence="3" type="ordered locus">Fnod_1241</name>
</gene>
<reference evidence="3 4" key="1">
    <citation type="submission" date="2007-07" db="EMBL/GenBank/DDBJ databases">
        <title>Complete sequence of Fervidobacterium nodosum Rt17-B1.</title>
        <authorList>
            <consortium name="US DOE Joint Genome Institute"/>
            <person name="Copeland A."/>
            <person name="Lucas S."/>
            <person name="Lapidus A."/>
            <person name="Barry K."/>
            <person name="Glavina del Rio T."/>
            <person name="Dalin E."/>
            <person name="Tice H."/>
            <person name="Pitluck S."/>
            <person name="Saunders E."/>
            <person name="Brettin T."/>
            <person name="Bruce D."/>
            <person name="Detter J.C."/>
            <person name="Han C."/>
            <person name="Schmutz J."/>
            <person name="Larimer F."/>
            <person name="Land M."/>
            <person name="Hauser L."/>
            <person name="Kyrpides N."/>
            <person name="Mikhailova N."/>
            <person name="Nelson K."/>
            <person name="Gogarten J.P."/>
            <person name="Noll K."/>
            <person name="Richardson P."/>
        </authorList>
    </citation>
    <scope>NUCLEOTIDE SEQUENCE [LARGE SCALE GENOMIC DNA]</scope>
    <source>
        <strain evidence="4">ATCC 35602 / DSM 5306 / Rt17-B1</strain>
    </source>
</reference>
<dbReference type="EMBL" id="CP000771">
    <property type="protein sequence ID" value="ABS61088.1"/>
    <property type="molecule type" value="Genomic_DNA"/>
</dbReference>
<sequence length="351" mass="40583">MFGGNVSSTSVVNNGRFLVPITNDQQKNPYDWWLWEAAKYGVSSGKVESYGVKDGYVHIKLADVGSDTWHIQFNQWVNLTPKQSYYIYFRAKADKPRKINVKILQTHDPWTNYFSQTIELTQEWKTYEFYYTHPDRADETVTFGFELGRQEVTTVYFSDVVIKPIDKSEIPPEYRTEEEPVETVEYEFDEEEPDNLVNDGDFSYKIVNDQGSMPSEWWIWQAGQYGISSAKVSEYGVKDGYGYIVVGDTGTETWHIQFNQWIKLRKGGKYIISLKAKADVPRSINLKLVQTGAPYGTYFEKKLDLTKEWQTFTFEYTHPENGDPVVTLSLELGKGEPTTFYFDDVSVSPVK</sequence>
<dbReference type="InterPro" id="IPR003305">
    <property type="entry name" value="CenC_carb-bd"/>
</dbReference>
<evidence type="ECO:0000313" key="4">
    <source>
        <dbReference type="Proteomes" id="UP000002415"/>
    </source>
</evidence>
<accession>A7HMF5</accession>
<protein>
    <submittedName>
        <fullName evidence="3">Carbohydrate-binding CenC domain protein</fullName>
    </submittedName>
</protein>
<dbReference type="Gene3D" id="2.60.120.260">
    <property type="entry name" value="Galactose-binding domain-like"/>
    <property type="match status" value="2"/>
</dbReference>
<keyword evidence="4" id="KW-1185">Reference proteome</keyword>
<dbReference type="GO" id="GO:0016798">
    <property type="term" value="F:hydrolase activity, acting on glycosyl bonds"/>
    <property type="evidence" value="ECO:0007669"/>
    <property type="project" value="InterPro"/>
</dbReference>
<dbReference type="InterPro" id="IPR008979">
    <property type="entry name" value="Galactose-bd-like_sf"/>
</dbReference>
<reference evidence="3 4" key="2">
    <citation type="journal article" date="2009" name="Proc. Natl. Acad. Sci. U.S.A.">
        <title>On the chimeric nature, thermophilic origin, and phylogenetic placement of the Thermotogales.</title>
        <authorList>
            <person name="Zhaxybayeva O."/>
            <person name="Swithers K.S."/>
            <person name="Lapierre P."/>
            <person name="Fournier G.P."/>
            <person name="Bickhart D.M."/>
            <person name="DeBoy R.T."/>
            <person name="Nelson K.E."/>
            <person name="Nesbo C.L."/>
            <person name="Doolittle W.F."/>
            <person name="Gogarten J.P."/>
            <person name="Noll K.M."/>
        </authorList>
    </citation>
    <scope>NUCLEOTIDE SEQUENCE [LARGE SCALE GENOMIC DNA]</scope>
    <source>
        <strain evidence="4">ATCC 35602 / DSM 5306 / Rt17-B1</strain>
    </source>
</reference>
<feature type="domain" description="CBM-cenC" evidence="2">
    <location>
        <begin position="12"/>
        <end position="148"/>
    </location>
</feature>
<keyword evidence="1" id="KW-0378">Hydrolase</keyword>
<dbReference type="Proteomes" id="UP000002415">
    <property type="component" value="Chromosome"/>
</dbReference>
<dbReference type="STRING" id="381764.Fnod_1241"/>
<name>A7HMF5_FERNB</name>
<evidence type="ECO:0000256" key="1">
    <source>
        <dbReference type="ARBA" id="ARBA00022801"/>
    </source>
</evidence>
<proteinExistence type="predicted"/>
<dbReference type="KEGG" id="fno:Fnod_1241"/>
<dbReference type="SUPFAM" id="SSF49785">
    <property type="entry name" value="Galactose-binding domain-like"/>
    <property type="match status" value="2"/>
</dbReference>
<organism evidence="3 4">
    <name type="scientific">Fervidobacterium nodosum (strain ATCC 35602 / DSM 5306 / Rt17-B1)</name>
    <dbReference type="NCBI Taxonomy" id="381764"/>
    <lineage>
        <taxon>Bacteria</taxon>
        <taxon>Thermotogati</taxon>
        <taxon>Thermotogota</taxon>
        <taxon>Thermotogae</taxon>
        <taxon>Thermotogales</taxon>
        <taxon>Fervidobacteriaceae</taxon>
        <taxon>Fervidobacterium</taxon>
    </lineage>
</organism>
<dbReference type="AlphaFoldDB" id="A7HMF5"/>
<dbReference type="CAZy" id="CBM4">
    <property type="family name" value="Carbohydrate-Binding Module Family 4"/>
</dbReference>
<dbReference type="Pfam" id="PF02018">
    <property type="entry name" value="CBM_4_9"/>
    <property type="match status" value="2"/>
</dbReference>